<dbReference type="Proteomes" id="UP000001514">
    <property type="component" value="Unassembled WGS sequence"/>
</dbReference>
<dbReference type="Gramene" id="EFJ15350">
    <property type="protein sequence ID" value="EFJ15350"/>
    <property type="gene ID" value="SELMODRAFT_33065"/>
</dbReference>
<evidence type="ECO:0000313" key="3">
    <source>
        <dbReference type="EMBL" id="EFJ15350.1"/>
    </source>
</evidence>
<dbReference type="PROSITE" id="PS51375">
    <property type="entry name" value="PPR"/>
    <property type="match status" value="5"/>
</dbReference>
<dbReference type="PANTHER" id="PTHR47926">
    <property type="entry name" value="PENTATRICOPEPTIDE REPEAT-CONTAINING PROTEIN"/>
    <property type="match status" value="1"/>
</dbReference>
<dbReference type="KEGG" id="smo:SELMODRAFT_33065"/>
<feature type="repeat" description="PPR" evidence="2">
    <location>
        <begin position="224"/>
        <end position="258"/>
    </location>
</feature>
<feature type="repeat" description="PPR" evidence="2">
    <location>
        <begin position="160"/>
        <end position="194"/>
    </location>
</feature>
<feature type="repeat" description="PPR" evidence="2">
    <location>
        <begin position="67"/>
        <end position="101"/>
    </location>
</feature>
<dbReference type="InterPro" id="IPR011990">
    <property type="entry name" value="TPR-like_helical_dom_sf"/>
</dbReference>
<dbReference type="Gene3D" id="1.25.40.10">
    <property type="entry name" value="Tetratricopeptide repeat domain"/>
    <property type="match status" value="2"/>
</dbReference>
<dbReference type="eggNOG" id="KOG4197">
    <property type="taxonomic scope" value="Eukaryota"/>
</dbReference>
<proteinExistence type="predicted"/>
<dbReference type="NCBIfam" id="TIGR00756">
    <property type="entry name" value="PPR"/>
    <property type="match status" value="4"/>
</dbReference>
<evidence type="ECO:0000256" key="2">
    <source>
        <dbReference type="PROSITE-ProRule" id="PRU00708"/>
    </source>
</evidence>
<feature type="repeat" description="PPR" evidence="2">
    <location>
        <begin position="3"/>
        <end position="37"/>
    </location>
</feature>
<dbReference type="InParanoid" id="D8SJF4"/>
<feature type="non-terminal residue" evidence="3">
    <location>
        <position position="313"/>
    </location>
</feature>
<keyword evidence="4" id="KW-1185">Reference proteome</keyword>
<dbReference type="GO" id="GO:0009451">
    <property type="term" value="P:RNA modification"/>
    <property type="evidence" value="ECO:0007669"/>
    <property type="project" value="InterPro"/>
</dbReference>
<feature type="repeat" description="PPR" evidence="2">
    <location>
        <begin position="129"/>
        <end position="159"/>
    </location>
</feature>
<evidence type="ECO:0000313" key="4">
    <source>
        <dbReference type="Proteomes" id="UP000001514"/>
    </source>
</evidence>
<dbReference type="Pfam" id="PF13812">
    <property type="entry name" value="PPR_3"/>
    <property type="match status" value="1"/>
</dbReference>
<evidence type="ECO:0000256" key="1">
    <source>
        <dbReference type="ARBA" id="ARBA00022737"/>
    </source>
</evidence>
<name>D8SJF4_SELML</name>
<gene>
    <name evidence="3" type="ORF">SELMODRAFT_33065</name>
</gene>
<dbReference type="PANTHER" id="PTHR47926:SF533">
    <property type="entry name" value="DYW DOMAIN-CONTAINING PROTEIN"/>
    <property type="match status" value="1"/>
</dbReference>
<keyword evidence="1" id="KW-0677">Repeat</keyword>
<dbReference type="EMBL" id="GL377623">
    <property type="protein sequence ID" value="EFJ15350.1"/>
    <property type="molecule type" value="Genomic_DNA"/>
</dbReference>
<dbReference type="InterPro" id="IPR046960">
    <property type="entry name" value="PPR_At4g14850-like_plant"/>
</dbReference>
<dbReference type="HOGENOM" id="CLU_002706_0_0_1"/>
<reference evidence="3 4" key="1">
    <citation type="journal article" date="2011" name="Science">
        <title>The Selaginella genome identifies genetic changes associated with the evolution of vascular plants.</title>
        <authorList>
            <person name="Banks J.A."/>
            <person name="Nishiyama T."/>
            <person name="Hasebe M."/>
            <person name="Bowman J.L."/>
            <person name="Gribskov M."/>
            <person name="dePamphilis C."/>
            <person name="Albert V.A."/>
            <person name="Aono N."/>
            <person name="Aoyama T."/>
            <person name="Ambrose B.A."/>
            <person name="Ashton N.W."/>
            <person name="Axtell M.J."/>
            <person name="Barker E."/>
            <person name="Barker M.S."/>
            <person name="Bennetzen J.L."/>
            <person name="Bonawitz N.D."/>
            <person name="Chapple C."/>
            <person name="Cheng C."/>
            <person name="Correa L.G."/>
            <person name="Dacre M."/>
            <person name="DeBarry J."/>
            <person name="Dreyer I."/>
            <person name="Elias M."/>
            <person name="Engstrom E.M."/>
            <person name="Estelle M."/>
            <person name="Feng L."/>
            <person name="Finet C."/>
            <person name="Floyd S.K."/>
            <person name="Frommer W.B."/>
            <person name="Fujita T."/>
            <person name="Gramzow L."/>
            <person name="Gutensohn M."/>
            <person name="Harholt J."/>
            <person name="Hattori M."/>
            <person name="Heyl A."/>
            <person name="Hirai T."/>
            <person name="Hiwatashi Y."/>
            <person name="Ishikawa M."/>
            <person name="Iwata M."/>
            <person name="Karol K.G."/>
            <person name="Koehler B."/>
            <person name="Kolukisaoglu U."/>
            <person name="Kubo M."/>
            <person name="Kurata T."/>
            <person name="Lalonde S."/>
            <person name="Li K."/>
            <person name="Li Y."/>
            <person name="Litt A."/>
            <person name="Lyons E."/>
            <person name="Manning G."/>
            <person name="Maruyama T."/>
            <person name="Michael T.P."/>
            <person name="Mikami K."/>
            <person name="Miyazaki S."/>
            <person name="Morinaga S."/>
            <person name="Murata T."/>
            <person name="Mueller-Roeber B."/>
            <person name="Nelson D.R."/>
            <person name="Obara M."/>
            <person name="Oguri Y."/>
            <person name="Olmstead R.G."/>
            <person name="Onodera N."/>
            <person name="Petersen B.L."/>
            <person name="Pils B."/>
            <person name="Prigge M."/>
            <person name="Rensing S.A."/>
            <person name="Riano-Pachon D.M."/>
            <person name="Roberts A.W."/>
            <person name="Sato Y."/>
            <person name="Scheller H.V."/>
            <person name="Schulz B."/>
            <person name="Schulz C."/>
            <person name="Shakirov E.V."/>
            <person name="Shibagaki N."/>
            <person name="Shinohara N."/>
            <person name="Shippen D.E."/>
            <person name="Soerensen I."/>
            <person name="Sotooka R."/>
            <person name="Sugimoto N."/>
            <person name="Sugita M."/>
            <person name="Sumikawa N."/>
            <person name="Tanurdzic M."/>
            <person name="Theissen G."/>
            <person name="Ulvskov P."/>
            <person name="Wakazuki S."/>
            <person name="Weng J.K."/>
            <person name="Willats W.W."/>
            <person name="Wipf D."/>
            <person name="Wolf P.G."/>
            <person name="Yang L."/>
            <person name="Zimmer A.D."/>
            <person name="Zhu Q."/>
            <person name="Mitros T."/>
            <person name="Hellsten U."/>
            <person name="Loque D."/>
            <person name="Otillar R."/>
            <person name="Salamov A."/>
            <person name="Schmutz J."/>
            <person name="Shapiro H."/>
            <person name="Lindquist E."/>
            <person name="Lucas S."/>
            <person name="Rokhsar D."/>
            <person name="Grigoriev I.V."/>
        </authorList>
    </citation>
    <scope>NUCLEOTIDE SEQUENCE [LARGE SCALE GENOMIC DNA]</scope>
</reference>
<dbReference type="STRING" id="88036.D8SJF4"/>
<dbReference type="Pfam" id="PF01535">
    <property type="entry name" value="PPR"/>
    <property type="match status" value="5"/>
</dbReference>
<dbReference type="InterPro" id="IPR002885">
    <property type="entry name" value="PPR_rpt"/>
</dbReference>
<accession>D8SJF4</accession>
<dbReference type="AlphaFoldDB" id="D8SJF4"/>
<feature type="non-terminal residue" evidence="3">
    <location>
        <position position="1"/>
    </location>
</feature>
<protein>
    <recommendedName>
        <fullName evidence="5">Pentacotripeptide-repeat region of PRORP domain-containing protein</fullName>
    </recommendedName>
</protein>
<evidence type="ECO:0008006" key="5">
    <source>
        <dbReference type="Google" id="ProtNLM"/>
    </source>
</evidence>
<dbReference type="GO" id="GO:0003723">
    <property type="term" value="F:RNA binding"/>
    <property type="evidence" value="ECO:0007669"/>
    <property type="project" value="InterPro"/>
</dbReference>
<organism evidence="4">
    <name type="scientific">Selaginella moellendorffii</name>
    <name type="common">Spikemoss</name>
    <dbReference type="NCBI Taxonomy" id="88036"/>
    <lineage>
        <taxon>Eukaryota</taxon>
        <taxon>Viridiplantae</taxon>
        <taxon>Streptophyta</taxon>
        <taxon>Embryophyta</taxon>
        <taxon>Tracheophyta</taxon>
        <taxon>Lycopodiopsida</taxon>
        <taxon>Selaginellales</taxon>
        <taxon>Selaginellaceae</taxon>
        <taxon>Selaginella</taxon>
    </lineage>
</organism>
<sequence>VRNIFSWSIMVGVYSQLGNLCEARALFDAMPQRTVVVWNSILSAYTQDREHSDFVENYFSKIMPEWDVISWNVMISFYAQAGRPEDARNLFDAMPEHTLVSWTALLQAYSLGGHTQAAAYTFSKMPEINSFSWNIMIAEYAAVGDFGGAKRVFDSMPELCRLCCNTMLSACIRAGNIEQAFCLYNVMQERDTVTHNAMVYAFARAGGHLDSATKVFETVPVEKNVVLWTAMVASHAHLGKGEKTLELLSLMELDGVEPNQVSFLFVLSSCSHVGLLDEAFACFARMVEDHRIVVSDQHYCILVDLLSRSGELK</sequence>